<dbReference type="AlphaFoldDB" id="A0AAD6V0D5"/>
<proteinExistence type="predicted"/>
<dbReference type="EMBL" id="JARJCW010000100">
    <property type="protein sequence ID" value="KAJ7194240.1"/>
    <property type="molecule type" value="Genomic_DNA"/>
</dbReference>
<feature type="transmembrane region" description="Helical" evidence="1">
    <location>
        <begin position="15"/>
        <end position="42"/>
    </location>
</feature>
<evidence type="ECO:0000256" key="1">
    <source>
        <dbReference type="SAM" id="Phobius"/>
    </source>
</evidence>
<name>A0AAD6V0D5_9AGAR</name>
<dbReference type="Proteomes" id="UP001219525">
    <property type="component" value="Unassembled WGS sequence"/>
</dbReference>
<keyword evidence="3" id="KW-1185">Reference proteome</keyword>
<keyword evidence="1" id="KW-1133">Transmembrane helix</keyword>
<keyword evidence="1" id="KW-0472">Membrane</keyword>
<evidence type="ECO:0000313" key="2">
    <source>
        <dbReference type="EMBL" id="KAJ7194240.1"/>
    </source>
</evidence>
<keyword evidence="1" id="KW-0812">Transmembrane</keyword>
<accession>A0AAD6V0D5</accession>
<evidence type="ECO:0000313" key="3">
    <source>
        <dbReference type="Proteomes" id="UP001219525"/>
    </source>
</evidence>
<organism evidence="2 3">
    <name type="scientific">Mycena pura</name>
    <dbReference type="NCBI Taxonomy" id="153505"/>
    <lineage>
        <taxon>Eukaryota</taxon>
        <taxon>Fungi</taxon>
        <taxon>Dikarya</taxon>
        <taxon>Basidiomycota</taxon>
        <taxon>Agaricomycotina</taxon>
        <taxon>Agaricomycetes</taxon>
        <taxon>Agaricomycetidae</taxon>
        <taxon>Agaricales</taxon>
        <taxon>Marasmiineae</taxon>
        <taxon>Mycenaceae</taxon>
        <taxon>Mycena</taxon>
    </lineage>
</organism>
<sequence>MHSTYITDPTAFFHVWSGTFCGIGLALVLYGIYINLFILAIYTLSRRKTAGKNVLLVACCTMFILGTTQNILWLYQTSIAIRISQELVYSATNFGEASISTNLTDAFVTLDLAEDIVFAINKLLYRCYKIWGSQKRAVVFPAILVLSGAVISFVSVASLVISPSGKFDNLRITFGISAATNLLLMGLTGNSIGIFIIVFGLRNEQAGRIWWIRREAFHVDVDNNFRNRYKMPIILMYGLVEMHAVRE</sequence>
<gene>
    <name evidence="2" type="ORF">GGX14DRAFT_586876</name>
</gene>
<reference evidence="2" key="1">
    <citation type="submission" date="2023-03" db="EMBL/GenBank/DDBJ databases">
        <title>Massive genome expansion in bonnet fungi (Mycena s.s.) driven by repeated elements and novel gene families across ecological guilds.</title>
        <authorList>
            <consortium name="Lawrence Berkeley National Laboratory"/>
            <person name="Harder C.B."/>
            <person name="Miyauchi S."/>
            <person name="Viragh M."/>
            <person name="Kuo A."/>
            <person name="Thoen E."/>
            <person name="Andreopoulos B."/>
            <person name="Lu D."/>
            <person name="Skrede I."/>
            <person name="Drula E."/>
            <person name="Henrissat B."/>
            <person name="Morin E."/>
            <person name="Kohler A."/>
            <person name="Barry K."/>
            <person name="LaButti K."/>
            <person name="Morin E."/>
            <person name="Salamov A."/>
            <person name="Lipzen A."/>
            <person name="Mereny Z."/>
            <person name="Hegedus B."/>
            <person name="Baldrian P."/>
            <person name="Stursova M."/>
            <person name="Weitz H."/>
            <person name="Taylor A."/>
            <person name="Grigoriev I.V."/>
            <person name="Nagy L.G."/>
            <person name="Martin F."/>
            <person name="Kauserud H."/>
        </authorList>
    </citation>
    <scope>NUCLEOTIDE SEQUENCE</scope>
    <source>
        <strain evidence="2">9144</strain>
    </source>
</reference>
<feature type="transmembrane region" description="Helical" evidence="1">
    <location>
        <begin position="137"/>
        <end position="162"/>
    </location>
</feature>
<feature type="transmembrane region" description="Helical" evidence="1">
    <location>
        <begin position="54"/>
        <end position="75"/>
    </location>
</feature>
<comment type="caution">
    <text evidence="2">The sequence shown here is derived from an EMBL/GenBank/DDBJ whole genome shotgun (WGS) entry which is preliminary data.</text>
</comment>
<feature type="transmembrane region" description="Helical" evidence="1">
    <location>
        <begin position="182"/>
        <end position="201"/>
    </location>
</feature>
<protein>
    <submittedName>
        <fullName evidence="2">Uncharacterized protein</fullName>
    </submittedName>
</protein>